<feature type="transmembrane region" description="Helical" evidence="5">
    <location>
        <begin position="136"/>
        <end position="156"/>
    </location>
</feature>
<proteinExistence type="predicted"/>
<feature type="transmembrane region" description="Helical" evidence="5">
    <location>
        <begin position="101"/>
        <end position="124"/>
    </location>
</feature>
<dbReference type="CDD" id="cd17365">
    <property type="entry name" value="MFS_PcaK_like"/>
    <property type="match status" value="1"/>
</dbReference>
<feature type="transmembrane region" description="Helical" evidence="5">
    <location>
        <begin position="309"/>
        <end position="329"/>
    </location>
</feature>
<dbReference type="SUPFAM" id="SSF103473">
    <property type="entry name" value="MFS general substrate transporter"/>
    <property type="match status" value="1"/>
</dbReference>
<feature type="transmembrane region" description="Helical" evidence="5">
    <location>
        <begin position="162"/>
        <end position="181"/>
    </location>
</feature>
<evidence type="ECO:0000313" key="7">
    <source>
        <dbReference type="EMBL" id="MDR7303796.1"/>
    </source>
</evidence>
<feature type="transmembrane region" description="Helical" evidence="5">
    <location>
        <begin position="48"/>
        <end position="66"/>
    </location>
</feature>
<feature type="transmembrane region" description="Helical" evidence="5">
    <location>
        <begin position="372"/>
        <end position="394"/>
    </location>
</feature>
<dbReference type="InterPro" id="IPR011701">
    <property type="entry name" value="MFS"/>
</dbReference>
<protein>
    <submittedName>
        <fullName evidence="7">MFS family permease</fullName>
    </submittedName>
</protein>
<feature type="transmembrane region" description="Helical" evidence="5">
    <location>
        <begin position="283"/>
        <end position="303"/>
    </location>
</feature>
<dbReference type="Gene3D" id="1.20.1250.20">
    <property type="entry name" value="MFS general substrate transporter like domains"/>
    <property type="match status" value="2"/>
</dbReference>
<accession>A0AAE3ZH40</accession>
<keyword evidence="8" id="KW-1185">Reference proteome</keyword>
<dbReference type="Proteomes" id="UP001180845">
    <property type="component" value="Unassembled WGS sequence"/>
</dbReference>
<evidence type="ECO:0000256" key="3">
    <source>
        <dbReference type="ARBA" id="ARBA00022989"/>
    </source>
</evidence>
<keyword evidence="4 5" id="KW-0472">Membrane</keyword>
<evidence type="ECO:0000259" key="6">
    <source>
        <dbReference type="PROSITE" id="PS50850"/>
    </source>
</evidence>
<dbReference type="PROSITE" id="PS50850">
    <property type="entry name" value="MFS"/>
    <property type="match status" value="1"/>
</dbReference>
<feature type="domain" description="Major facilitator superfamily (MFS) profile" evidence="6">
    <location>
        <begin position="10"/>
        <end position="396"/>
    </location>
</feature>
<evidence type="ECO:0000256" key="4">
    <source>
        <dbReference type="ARBA" id="ARBA00023136"/>
    </source>
</evidence>
<feature type="transmembrane region" description="Helical" evidence="5">
    <location>
        <begin position="218"/>
        <end position="238"/>
    </location>
</feature>
<gene>
    <name evidence="7" type="ORF">JOF55_003977</name>
</gene>
<keyword evidence="3 5" id="KW-1133">Transmembrane helix</keyword>
<dbReference type="AlphaFoldDB" id="A0AAE3ZH40"/>
<feature type="transmembrane region" description="Helical" evidence="5">
    <location>
        <begin position="12"/>
        <end position="36"/>
    </location>
</feature>
<feature type="transmembrane region" description="Helical" evidence="5">
    <location>
        <begin position="250"/>
        <end position="271"/>
    </location>
</feature>
<sequence length="417" mass="43620">MTSKSRLSWPAALCWLTVMLEGFDLVALGAVGLALQDAVGLEFTPTEFTMVATVSLVGVMVGAAFVTPLADVIGRRKVLIASVASFSLFTLLIPLSPNVEVFAALRLLAGIGLGACMPTALAVMSEYLPPERRARANTTTMTGYHCGAVAASLMALAVRDTWQVLFVAGGAAGLILAGIMWSKLPETASVQAPAEKAEKAEKVTVLDLLRPRFLRTTLSVWVATFMGLLLVYGLNTWLPSLMETAGYDVSTSITLLFVLNAGGVLGMFLAGHVGDTRGISRTILIWFGLGAVLLAALSIRIQVSLLLNAVIFLAGVFVFSAQVLVYAYIAQSYPERIRGSALGITSAVGRFGAIGGPLITGVLVSTGVAYPWGFYFFAAAALLGLLAMAAAPWVSRNVGAGGAASESVTRTPAPDRV</sequence>
<evidence type="ECO:0000313" key="8">
    <source>
        <dbReference type="Proteomes" id="UP001180845"/>
    </source>
</evidence>
<dbReference type="PANTHER" id="PTHR23508">
    <property type="entry name" value="CARBOXYLIC ACID TRANSPORTER PROTEIN HOMOLOG"/>
    <property type="match status" value="1"/>
</dbReference>
<comment type="caution">
    <text evidence="7">The sequence shown here is derived from an EMBL/GenBank/DDBJ whole genome shotgun (WGS) entry which is preliminary data.</text>
</comment>
<dbReference type="Pfam" id="PF07690">
    <property type="entry name" value="MFS_1"/>
    <property type="match status" value="1"/>
</dbReference>
<dbReference type="GO" id="GO:0046943">
    <property type="term" value="F:carboxylic acid transmembrane transporter activity"/>
    <property type="evidence" value="ECO:0007669"/>
    <property type="project" value="TreeGrafter"/>
</dbReference>
<dbReference type="InterPro" id="IPR036259">
    <property type="entry name" value="MFS_trans_sf"/>
</dbReference>
<comment type="subcellular location">
    <subcellularLocation>
        <location evidence="1">Cell membrane</location>
        <topology evidence="1">Multi-pass membrane protein</topology>
    </subcellularLocation>
</comment>
<evidence type="ECO:0000256" key="5">
    <source>
        <dbReference type="SAM" id="Phobius"/>
    </source>
</evidence>
<feature type="transmembrane region" description="Helical" evidence="5">
    <location>
        <begin position="341"/>
        <end position="366"/>
    </location>
</feature>
<dbReference type="RefSeq" id="WP_310276445.1">
    <property type="nucleotide sequence ID" value="NZ_JAVDXW010000001.1"/>
</dbReference>
<dbReference type="InterPro" id="IPR020846">
    <property type="entry name" value="MFS_dom"/>
</dbReference>
<dbReference type="EMBL" id="JAVDXW010000001">
    <property type="protein sequence ID" value="MDR7303796.1"/>
    <property type="molecule type" value="Genomic_DNA"/>
</dbReference>
<keyword evidence="2 5" id="KW-0812">Transmembrane</keyword>
<evidence type="ECO:0000256" key="2">
    <source>
        <dbReference type="ARBA" id="ARBA00022692"/>
    </source>
</evidence>
<reference evidence="7" key="1">
    <citation type="submission" date="2023-07" db="EMBL/GenBank/DDBJ databases">
        <title>Sequencing the genomes of 1000 actinobacteria strains.</title>
        <authorList>
            <person name="Klenk H.-P."/>
        </authorList>
    </citation>
    <scope>NUCLEOTIDE SEQUENCE</scope>
    <source>
        <strain evidence="7">DSM 45977</strain>
    </source>
</reference>
<organism evidence="7 8">
    <name type="scientific">Haloactinomyces albus</name>
    <dbReference type="NCBI Taxonomy" id="1352928"/>
    <lineage>
        <taxon>Bacteria</taxon>
        <taxon>Bacillati</taxon>
        <taxon>Actinomycetota</taxon>
        <taxon>Actinomycetes</taxon>
        <taxon>Actinopolysporales</taxon>
        <taxon>Actinopolysporaceae</taxon>
        <taxon>Haloactinomyces</taxon>
    </lineage>
</organism>
<dbReference type="GO" id="GO:0005886">
    <property type="term" value="C:plasma membrane"/>
    <property type="evidence" value="ECO:0007669"/>
    <property type="project" value="UniProtKB-SubCell"/>
</dbReference>
<dbReference type="PANTHER" id="PTHR23508:SF10">
    <property type="entry name" value="CARBOXYLIC ACID TRANSPORTER PROTEIN HOMOLOG"/>
    <property type="match status" value="1"/>
</dbReference>
<feature type="transmembrane region" description="Helical" evidence="5">
    <location>
        <begin position="78"/>
        <end position="95"/>
    </location>
</feature>
<evidence type="ECO:0000256" key="1">
    <source>
        <dbReference type="ARBA" id="ARBA00004651"/>
    </source>
</evidence>
<name>A0AAE3ZH40_9ACTN</name>